<organism evidence="4 5">
    <name type="scientific">Facklamia hominis</name>
    <dbReference type="NCBI Taxonomy" id="178214"/>
    <lineage>
        <taxon>Bacteria</taxon>
        <taxon>Bacillati</taxon>
        <taxon>Bacillota</taxon>
        <taxon>Bacilli</taxon>
        <taxon>Lactobacillales</taxon>
        <taxon>Aerococcaceae</taxon>
        <taxon>Facklamia</taxon>
    </lineage>
</organism>
<dbReference type="AlphaFoldDB" id="A0AAJ1Q5C8"/>
<dbReference type="RefSeq" id="WP_070609118.1">
    <property type="nucleotide sequence ID" value="NZ_JASOOE010000006.1"/>
</dbReference>
<dbReference type="PANTHER" id="PTHR40083:SF1">
    <property type="entry name" value="UPF0122 PROTEIN YLXM"/>
    <property type="match status" value="1"/>
</dbReference>
<dbReference type="InterPro" id="IPR036388">
    <property type="entry name" value="WH-like_DNA-bd_sf"/>
</dbReference>
<dbReference type="HAMAP" id="MF_00245">
    <property type="entry name" value="UPF0122"/>
    <property type="match status" value="1"/>
</dbReference>
<accession>A0AAJ1Q5C8</accession>
<dbReference type="Pfam" id="PF04297">
    <property type="entry name" value="UPF0122"/>
    <property type="match status" value="1"/>
</dbReference>
<comment type="caution">
    <text evidence="4">The sequence shown here is derived from an EMBL/GenBank/DDBJ whole genome shotgun (WGS) entry which is preliminary data.</text>
</comment>
<comment type="function">
    <text evidence="2 3">Might take part in the signal recognition particle (SRP) pathway. This is inferred from the conservation of its genetic proximity to ftsY/ffh. May be a regulatory protein.</text>
</comment>
<name>A0AAJ1Q5C8_9LACT</name>
<evidence type="ECO:0000256" key="3">
    <source>
        <dbReference type="HAMAP-Rule" id="MF_00245"/>
    </source>
</evidence>
<dbReference type="InterPro" id="IPR054831">
    <property type="entry name" value="UPF0122_fam_protein"/>
</dbReference>
<dbReference type="InterPro" id="IPR007394">
    <property type="entry name" value="UPF0122"/>
</dbReference>
<dbReference type="EMBL" id="JASOOE010000006">
    <property type="protein sequence ID" value="MDK7187142.1"/>
    <property type="molecule type" value="Genomic_DNA"/>
</dbReference>
<keyword evidence="4" id="KW-0238">DNA-binding</keyword>
<dbReference type="NCBIfam" id="NF045758">
    <property type="entry name" value="YlxM"/>
    <property type="match status" value="1"/>
</dbReference>
<dbReference type="GO" id="GO:0003677">
    <property type="term" value="F:DNA binding"/>
    <property type="evidence" value="ECO:0007669"/>
    <property type="project" value="UniProtKB-KW"/>
</dbReference>
<reference evidence="4" key="1">
    <citation type="submission" date="2023-05" db="EMBL/GenBank/DDBJ databases">
        <title>Cataloging the Phylogenetic Diversity of Human Bladder Bacteria.</title>
        <authorList>
            <person name="Du J."/>
        </authorList>
    </citation>
    <scope>NUCLEOTIDE SEQUENCE</scope>
    <source>
        <strain evidence="4">UMB1231</strain>
    </source>
</reference>
<evidence type="ECO:0000256" key="1">
    <source>
        <dbReference type="ARBA" id="ARBA00008720"/>
    </source>
</evidence>
<dbReference type="PANTHER" id="PTHR40083">
    <property type="entry name" value="UPF0122 PROTEIN CBO2450/CLC_2298"/>
    <property type="match status" value="1"/>
</dbReference>
<protein>
    <recommendedName>
        <fullName evidence="3">UPF0122 protein QP433_04025</fullName>
    </recommendedName>
</protein>
<dbReference type="SUPFAM" id="SSF88659">
    <property type="entry name" value="Sigma3 and sigma4 domains of RNA polymerase sigma factors"/>
    <property type="match status" value="1"/>
</dbReference>
<evidence type="ECO:0000313" key="5">
    <source>
        <dbReference type="Proteomes" id="UP001229251"/>
    </source>
</evidence>
<evidence type="ECO:0000256" key="2">
    <source>
        <dbReference type="ARBA" id="ARBA00024764"/>
    </source>
</evidence>
<dbReference type="Gene3D" id="1.10.10.10">
    <property type="entry name" value="Winged helix-like DNA-binding domain superfamily/Winged helix DNA-binding domain"/>
    <property type="match status" value="1"/>
</dbReference>
<gene>
    <name evidence="4" type="ORF">QP433_04025</name>
</gene>
<comment type="similarity">
    <text evidence="1 3">Belongs to the UPF0122 family.</text>
</comment>
<dbReference type="Proteomes" id="UP001229251">
    <property type="component" value="Unassembled WGS sequence"/>
</dbReference>
<proteinExistence type="inferred from homology"/>
<evidence type="ECO:0000313" key="4">
    <source>
        <dbReference type="EMBL" id="MDK7187142.1"/>
    </source>
</evidence>
<sequence length="110" mass="13020">MTLEKTVYMNKLLSFYQDLLTEKQQAIMRDYYEEDYSLAEISQNQGISRQGVHDHVRRSEQALLELESVLHLAQKSDQRLANYRHLESIIDRPTEASHLLKQLIQEEMNL</sequence>
<dbReference type="InterPro" id="IPR013324">
    <property type="entry name" value="RNA_pol_sigma_r3/r4-like"/>
</dbReference>